<dbReference type="OrthoDB" id="2143780at2"/>
<keyword evidence="2" id="KW-0378">Hydrolase</keyword>
<evidence type="ECO:0000313" key="5">
    <source>
        <dbReference type="Proteomes" id="UP000051568"/>
    </source>
</evidence>
<dbReference type="PANTHER" id="PTHR43046">
    <property type="entry name" value="GDP-MANNOSE MANNOSYL HYDROLASE"/>
    <property type="match status" value="1"/>
</dbReference>
<dbReference type="Pfam" id="PF00293">
    <property type="entry name" value="NUDIX"/>
    <property type="match status" value="1"/>
</dbReference>
<protein>
    <recommendedName>
        <fullName evidence="3">Nudix hydrolase domain-containing protein</fullName>
    </recommendedName>
</protein>
<dbReference type="InterPro" id="IPR015797">
    <property type="entry name" value="NUDIX_hydrolase-like_dom_sf"/>
</dbReference>
<dbReference type="InterPro" id="IPR000086">
    <property type="entry name" value="NUDIX_hydrolase_dom"/>
</dbReference>
<evidence type="ECO:0000256" key="1">
    <source>
        <dbReference type="ARBA" id="ARBA00001946"/>
    </source>
</evidence>
<dbReference type="PROSITE" id="PS00893">
    <property type="entry name" value="NUDIX_BOX"/>
    <property type="match status" value="1"/>
</dbReference>
<dbReference type="PATRIC" id="fig|319652.3.peg.1241"/>
<evidence type="ECO:0000256" key="2">
    <source>
        <dbReference type="ARBA" id="ARBA00022801"/>
    </source>
</evidence>
<dbReference type="AlphaFoldDB" id="A0A0R2IPJ3"/>
<organism evidence="4 5">
    <name type="scientific">Pediococcus cellicola</name>
    <dbReference type="NCBI Taxonomy" id="319652"/>
    <lineage>
        <taxon>Bacteria</taxon>
        <taxon>Bacillati</taxon>
        <taxon>Bacillota</taxon>
        <taxon>Bacilli</taxon>
        <taxon>Lactobacillales</taxon>
        <taxon>Lactobacillaceae</taxon>
        <taxon>Pediococcus</taxon>
    </lineage>
</organism>
<accession>A0A0R2IPJ3</accession>
<dbReference type="RefSeq" id="WP_057750238.1">
    <property type="nucleotide sequence ID" value="NZ_BJVH01000002.1"/>
</dbReference>
<comment type="caution">
    <text evidence="4">The sequence shown here is derived from an EMBL/GenBank/DDBJ whole genome shotgun (WGS) entry which is preliminary data.</text>
</comment>
<feature type="domain" description="Nudix hydrolase" evidence="3">
    <location>
        <begin position="1"/>
        <end position="140"/>
    </location>
</feature>
<proteinExistence type="predicted"/>
<sequence length="149" mass="17842">MDPNLNDIIFTNKKYKFNFRSAGLLESHHRYLVHVTQDSAAHFTFIGGKVKFDESSKDAILREFWEELHIHVQIDRLLFVIEHRMPNNFQQVVLLYLVRTQDTIPKYTNKHHKLAWQSFTELQHIDIQPNVFQGLKEIPKHTQYWQDIS</sequence>
<dbReference type="SUPFAM" id="SSF55811">
    <property type="entry name" value="Nudix"/>
    <property type="match status" value="1"/>
</dbReference>
<dbReference type="PROSITE" id="PS51462">
    <property type="entry name" value="NUDIX"/>
    <property type="match status" value="1"/>
</dbReference>
<dbReference type="Proteomes" id="UP000051568">
    <property type="component" value="Unassembled WGS sequence"/>
</dbReference>
<dbReference type="STRING" id="319652.IV80_GL001227"/>
<name>A0A0R2IPJ3_9LACO</name>
<reference evidence="4 5" key="1">
    <citation type="journal article" date="2015" name="Genome Announc.">
        <title>Expanding the biotechnology potential of lactobacilli through comparative genomics of 213 strains and associated genera.</title>
        <authorList>
            <person name="Sun Z."/>
            <person name="Harris H.M."/>
            <person name="McCann A."/>
            <person name="Guo C."/>
            <person name="Argimon S."/>
            <person name="Zhang W."/>
            <person name="Yang X."/>
            <person name="Jeffery I.B."/>
            <person name="Cooney J.C."/>
            <person name="Kagawa T.F."/>
            <person name="Liu W."/>
            <person name="Song Y."/>
            <person name="Salvetti E."/>
            <person name="Wrobel A."/>
            <person name="Rasinkangas P."/>
            <person name="Parkhill J."/>
            <person name="Rea M.C."/>
            <person name="O'Sullivan O."/>
            <person name="Ritari J."/>
            <person name="Douillard F.P."/>
            <person name="Paul Ross R."/>
            <person name="Yang R."/>
            <person name="Briner A.E."/>
            <person name="Felis G.E."/>
            <person name="de Vos W.M."/>
            <person name="Barrangou R."/>
            <person name="Klaenhammer T.R."/>
            <person name="Caufield P.W."/>
            <person name="Cui Y."/>
            <person name="Zhang H."/>
            <person name="O'Toole P.W."/>
        </authorList>
    </citation>
    <scope>NUCLEOTIDE SEQUENCE [LARGE SCALE GENOMIC DNA]</scope>
    <source>
        <strain evidence="4 5">DSM 17757</strain>
    </source>
</reference>
<evidence type="ECO:0000313" key="4">
    <source>
        <dbReference type="EMBL" id="KRN66638.1"/>
    </source>
</evidence>
<dbReference type="EMBL" id="JQBR01000004">
    <property type="protein sequence ID" value="KRN66638.1"/>
    <property type="molecule type" value="Genomic_DNA"/>
</dbReference>
<gene>
    <name evidence="4" type="ORF">IV80_GL001227</name>
</gene>
<dbReference type="GO" id="GO:0016787">
    <property type="term" value="F:hydrolase activity"/>
    <property type="evidence" value="ECO:0007669"/>
    <property type="project" value="UniProtKB-KW"/>
</dbReference>
<dbReference type="Gene3D" id="3.90.79.10">
    <property type="entry name" value="Nucleoside Triphosphate Pyrophosphohydrolase"/>
    <property type="match status" value="1"/>
</dbReference>
<comment type="cofactor">
    <cofactor evidence="1">
        <name>Mg(2+)</name>
        <dbReference type="ChEBI" id="CHEBI:18420"/>
    </cofactor>
</comment>
<dbReference type="InterPro" id="IPR020084">
    <property type="entry name" value="NUDIX_hydrolase_CS"/>
</dbReference>
<dbReference type="PANTHER" id="PTHR43046:SF14">
    <property type="entry name" value="MUTT_NUDIX FAMILY PROTEIN"/>
    <property type="match status" value="1"/>
</dbReference>
<evidence type="ECO:0000259" key="3">
    <source>
        <dbReference type="PROSITE" id="PS51462"/>
    </source>
</evidence>
<keyword evidence="5" id="KW-1185">Reference proteome</keyword>